<dbReference type="InterPro" id="IPR050952">
    <property type="entry name" value="TRIM-NHL_E3_ligases"/>
</dbReference>
<keyword evidence="2" id="KW-1185">Reference proteome</keyword>
<dbReference type="Gene3D" id="2.120.10.30">
    <property type="entry name" value="TolB, C-terminal domain"/>
    <property type="match status" value="1"/>
</dbReference>
<reference evidence="1 2" key="1">
    <citation type="submission" date="2020-06" db="EMBL/GenBank/DDBJ databases">
        <authorList>
            <person name="Li R."/>
            <person name="Bekaert M."/>
        </authorList>
    </citation>
    <scope>NUCLEOTIDE SEQUENCE [LARGE SCALE GENOMIC DNA]</scope>
    <source>
        <strain evidence="2">wild</strain>
    </source>
</reference>
<dbReference type="GO" id="GO:0008270">
    <property type="term" value="F:zinc ion binding"/>
    <property type="evidence" value="ECO:0007669"/>
    <property type="project" value="UniProtKB-KW"/>
</dbReference>
<dbReference type="Proteomes" id="UP000507470">
    <property type="component" value="Unassembled WGS sequence"/>
</dbReference>
<proteinExistence type="predicted"/>
<dbReference type="PANTHER" id="PTHR24104:SF25">
    <property type="entry name" value="PROTEIN LIN-41"/>
    <property type="match status" value="1"/>
</dbReference>
<accession>A0A6J8AKQ9</accession>
<evidence type="ECO:0000313" key="1">
    <source>
        <dbReference type="EMBL" id="CAC5369894.1"/>
    </source>
</evidence>
<dbReference type="AlphaFoldDB" id="A0A6J8AKQ9"/>
<dbReference type="PANTHER" id="PTHR24104">
    <property type="entry name" value="E3 UBIQUITIN-PROTEIN LIGASE NHLRC1-RELATED"/>
    <property type="match status" value="1"/>
</dbReference>
<evidence type="ECO:0000313" key="2">
    <source>
        <dbReference type="Proteomes" id="UP000507470"/>
    </source>
</evidence>
<name>A0A6J8AKQ9_MYTCO</name>
<organism evidence="1 2">
    <name type="scientific">Mytilus coruscus</name>
    <name type="common">Sea mussel</name>
    <dbReference type="NCBI Taxonomy" id="42192"/>
    <lineage>
        <taxon>Eukaryota</taxon>
        <taxon>Metazoa</taxon>
        <taxon>Spiralia</taxon>
        <taxon>Lophotrochozoa</taxon>
        <taxon>Mollusca</taxon>
        <taxon>Bivalvia</taxon>
        <taxon>Autobranchia</taxon>
        <taxon>Pteriomorphia</taxon>
        <taxon>Mytilida</taxon>
        <taxon>Mytiloidea</taxon>
        <taxon>Mytilidae</taxon>
        <taxon>Mytilinae</taxon>
        <taxon>Mytilus</taxon>
    </lineage>
</organism>
<dbReference type="SUPFAM" id="SSF101898">
    <property type="entry name" value="NHL repeat"/>
    <property type="match status" value="1"/>
</dbReference>
<protein>
    <submittedName>
        <fullName evidence="1">Uncharacterized protein</fullName>
    </submittedName>
</protein>
<dbReference type="InterPro" id="IPR011042">
    <property type="entry name" value="6-blade_b-propeller_TolB-like"/>
</dbReference>
<dbReference type="OrthoDB" id="6056772at2759"/>
<gene>
    <name evidence="1" type="ORF">MCOR_8922</name>
</gene>
<dbReference type="EMBL" id="CACVKT020001626">
    <property type="protein sequence ID" value="CAC5369894.1"/>
    <property type="molecule type" value="Genomic_DNA"/>
</dbReference>
<sequence length="392" mass="43825">MKKAIDDYLNGLEQKILDDLEINYSKVKSNMNILVQQMERRASQINQMQRYFNKSTQNSTELQTSSKIYSNLESWGIFNETNLEVKISSNLKSILQDVKSFGEIIVTTTSSKLRIKTGRKHQAQDLVPNSPEIEDIKPSFMKRLTIPKDKTNLNIWACVVLPGRKLVMFDYDKARILLFSNDGIFVREVVSFTETLLDACLVDNDTVAVALGSANQTALVDIAKNTIIRTVNLSHQCDAVGSDGEKMVVSGIEKSTIVNLNDMSLTILEGVGAYHIALSNEHIYATINNENKIYCYKITGERLWEFKHEEIQSPQGITLDKNGFVYIASRGNNSIIVVSPDGKASKAILSEADGIKSPYAIDINKETGMMLMSIEISNDNGIVYNSALIYKI</sequence>